<protein>
    <recommendedName>
        <fullName evidence="3 9">3-deoxy-D-manno-octulosonic acid transferase</fullName>
        <shortName evidence="9">Kdo transferase</shortName>
        <ecNumber evidence="2 9">2.4.99.12</ecNumber>
    </recommendedName>
    <alternativeName>
        <fullName evidence="5 9">Lipid IV(A) 3-deoxy-D-manno-octulosonic acid transferase</fullName>
    </alternativeName>
</protein>
<dbReference type="InterPro" id="IPR039901">
    <property type="entry name" value="Kdotransferase"/>
</dbReference>
<dbReference type="AlphaFoldDB" id="A0A851GHS2"/>
<dbReference type="GO" id="GO:0043842">
    <property type="term" value="F:Kdo transferase activity"/>
    <property type="evidence" value="ECO:0007669"/>
    <property type="project" value="UniProtKB-EC"/>
</dbReference>
<dbReference type="PANTHER" id="PTHR42755:SF1">
    <property type="entry name" value="3-DEOXY-D-MANNO-OCTULOSONIC ACID TRANSFERASE, MITOCHONDRIAL-RELATED"/>
    <property type="match status" value="1"/>
</dbReference>
<dbReference type="EMBL" id="JACBAZ010000006">
    <property type="protein sequence ID" value="NWK56906.1"/>
    <property type="molecule type" value="Genomic_DNA"/>
</dbReference>
<comment type="catalytic activity">
    <reaction evidence="6 9">
        <text>lipid IVA (E. coli) + CMP-3-deoxy-beta-D-manno-octulosonate = alpha-Kdo-(2-&gt;6)-lipid IVA (E. coli) + CMP + H(+)</text>
        <dbReference type="Rhea" id="RHEA:28066"/>
        <dbReference type="ChEBI" id="CHEBI:15378"/>
        <dbReference type="ChEBI" id="CHEBI:58603"/>
        <dbReference type="ChEBI" id="CHEBI:60364"/>
        <dbReference type="ChEBI" id="CHEBI:60377"/>
        <dbReference type="ChEBI" id="CHEBI:85987"/>
        <dbReference type="EC" id="2.4.99.12"/>
    </reaction>
</comment>
<dbReference type="UniPathway" id="UPA00958"/>
<keyword evidence="9" id="KW-1003">Cell membrane</keyword>
<evidence type="ECO:0000259" key="10">
    <source>
        <dbReference type="Pfam" id="PF04413"/>
    </source>
</evidence>
<dbReference type="Pfam" id="PF04413">
    <property type="entry name" value="Glycos_transf_N"/>
    <property type="match status" value="1"/>
</dbReference>
<evidence type="ECO:0000256" key="7">
    <source>
        <dbReference type="PIRSR" id="PIRSR639901-1"/>
    </source>
</evidence>
<dbReference type="PANTHER" id="PTHR42755">
    <property type="entry name" value="3-DEOXY-MANNO-OCTULOSONATE CYTIDYLYLTRANSFERASE"/>
    <property type="match status" value="1"/>
</dbReference>
<evidence type="ECO:0000256" key="3">
    <source>
        <dbReference type="ARBA" id="ARBA00019077"/>
    </source>
</evidence>
<dbReference type="GO" id="GO:0009244">
    <property type="term" value="P:lipopolysaccharide core region biosynthetic process"/>
    <property type="evidence" value="ECO:0007669"/>
    <property type="project" value="UniProtKB-UniRule"/>
</dbReference>
<dbReference type="GO" id="GO:0005886">
    <property type="term" value="C:plasma membrane"/>
    <property type="evidence" value="ECO:0007669"/>
    <property type="project" value="UniProtKB-SubCell"/>
</dbReference>
<evidence type="ECO:0000256" key="4">
    <source>
        <dbReference type="ARBA" id="ARBA00022679"/>
    </source>
</evidence>
<comment type="subcellular location">
    <subcellularLocation>
        <location evidence="9">Cell membrane</location>
    </subcellularLocation>
</comment>
<sequence length="422" mass="47138">MPRPLVLFIYNVLLPVFFIVAFPAWLLKMWKRGGYGSGLLQRFARYREAASDEPKQVVYVHAVSVGEVLIALKLIDTWLRMHPDERFVLAATTATGHEVAREKAPGQVRVIYSPIDFGFLVRAVFRRFSPSQVVLIESEAWPNLLNVARLNKVPVSMVNARLSRRSEQRFRKFSAMTLPLFEMVGRFCVQNDEDAGRFRSLGIEEEKITLTGSIKFDPAGGAVPRAREEFQEMLDGFGPGRRVVMIASTHPGEERALAETCKRCREDFLLVVVPRHAERRAEVKAELESLGLEVVLRSAFVPPGQSACLVVDSTGELRDWTAHADVMVIGKSWLGEGGQNPAEAIVAGVPVVCGPHMGNFEPLISMLRESGGVEMLSGLEELAGTVDELLVDVERRQRMVENARKVLSIHDHAVERTVRCLR</sequence>
<dbReference type="InterPro" id="IPR038107">
    <property type="entry name" value="Glycos_transf_N_sf"/>
</dbReference>
<comment type="similarity">
    <text evidence="9">Belongs to the glycosyltransferase group 1 family.</text>
</comment>
<keyword evidence="12" id="KW-1185">Reference proteome</keyword>
<dbReference type="Gene3D" id="3.40.50.11720">
    <property type="entry name" value="3-Deoxy-D-manno-octulosonic-acid transferase, N-terminal domain"/>
    <property type="match status" value="1"/>
</dbReference>
<dbReference type="InterPro" id="IPR007507">
    <property type="entry name" value="Glycos_transf_N"/>
</dbReference>
<feature type="domain" description="3-deoxy-D-manno-octulosonic-acid transferase N-terminal" evidence="10">
    <location>
        <begin position="39"/>
        <end position="217"/>
    </location>
</feature>
<evidence type="ECO:0000256" key="6">
    <source>
        <dbReference type="ARBA" id="ARBA00049183"/>
    </source>
</evidence>
<feature type="transmembrane region" description="Helical" evidence="9">
    <location>
        <begin position="6"/>
        <end position="27"/>
    </location>
</feature>
<comment type="pathway">
    <text evidence="1 9">Bacterial outer membrane biogenesis; LPS core biosynthesis.</text>
</comment>
<evidence type="ECO:0000256" key="9">
    <source>
        <dbReference type="RuleBase" id="RU365103"/>
    </source>
</evidence>
<reference evidence="11 12" key="1">
    <citation type="submission" date="2020-07" db="EMBL/GenBank/DDBJ databases">
        <title>Roseicoccus Jingziensis gen. nov., sp. nov., isolated from coastal seawater.</title>
        <authorList>
            <person name="Feng X."/>
        </authorList>
    </citation>
    <scope>NUCLEOTIDE SEQUENCE [LARGE SCALE GENOMIC DNA]</scope>
    <source>
        <strain evidence="11 12">N1E253</strain>
    </source>
</reference>
<evidence type="ECO:0000256" key="1">
    <source>
        <dbReference type="ARBA" id="ARBA00004713"/>
    </source>
</evidence>
<accession>A0A851GHS2</accession>
<organism evidence="11 12">
    <name type="scientific">Oceaniferula marina</name>
    <dbReference type="NCBI Taxonomy" id="2748318"/>
    <lineage>
        <taxon>Bacteria</taxon>
        <taxon>Pseudomonadati</taxon>
        <taxon>Verrucomicrobiota</taxon>
        <taxon>Verrucomicrobiia</taxon>
        <taxon>Verrucomicrobiales</taxon>
        <taxon>Verrucomicrobiaceae</taxon>
        <taxon>Oceaniferula</taxon>
    </lineage>
</organism>
<keyword evidence="9" id="KW-0448">Lipopolysaccharide biosynthesis</keyword>
<comment type="function">
    <text evidence="9">Involved in lipopolysaccharide (LPS) biosynthesis. Catalyzes the transfer of 3-deoxy-D-manno-octulosonate (Kdo) residue(s) from CMP-Kdo to lipid IV(A), the tetraacyldisaccharide-1,4'-bisphosphate precursor of lipid A.</text>
</comment>
<dbReference type="Gene3D" id="3.40.50.2000">
    <property type="entry name" value="Glycogen Phosphorylase B"/>
    <property type="match status" value="1"/>
</dbReference>
<evidence type="ECO:0000256" key="2">
    <source>
        <dbReference type="ARBA" id="ARBA00012621"/>
    </source>
</evidence>
<dbReference type="RefSeq" id="WP_178933736.1">
    <property type="nucleotide sequence ID" value="NZ_JACBAZ010000006.1"/>
</dbReference>
<dbReference type="SUPFAM" id="SSF53756">
    <property type="entry name" value="UDP-Glycosyltransferase/glycogen phosphorylase"/>
    <property type="match status" value="1"/>
</dbReference>
<keyword evidence="9" id="KW-1133">Transmembrane helix</keyword>
<dbReference type="GO" id="GO:0009245">
    <property type="term" value="P:lipid A biosynthetic process"/>
    <property type="evidence" value="ECO:0007669"/>
    <property type="project" value="TreeGrafter"/>
</dbReference>
<name>A0A851GHS2_9BACT</name>
<dbReference type="EC" id="2.4.99.12" evidence="2 9"/>
<feature type="site" description="Transition state stabilizer" evidence="8">
    <location>
        <position position="215"/>
    </location>
</feature>
<feature type="site" description="Transition state stabilizer" evidence="8">
    <location>
        <position position="137"/>
    </location>
</feature>
<comment type="caution">
    <text evidence="11">The sequence shown here is derived from an EMBL/GenBank/DDBJ whole genome shotgun (WGS) entry which is preliminary data.</text>
</comment>
<keyword evidence="4 9" id="KW-0808">Transferase</keyword>
<proteinExistence type="inferred from homology"/>
<evidence type="ECO:0000256" key="8">
    <source>
        <dbReference type="PIRSR" id="PIRSR639901-2"/>
    </source>
</evidence>
<evidence type="ECO:0000313" key="11">
    <source>
        <dbReference type="EMBL" id="NWK56906.1"/>
    </source>
</evidence>
<keyword evidence="9" id="KW-0472">Membrane</keyword>
<dbReference type="Proteomes" id="UP000557872">
    <property type="component" value="Unassembled WGS sequence"/>
</dbReference>
<feature type="active site" description="Proton acceptor" evidence="7">
    <location>
        <position position="67"/>
    </location>
</feature>
<evidence type="ECO:0000256" key="5">
    <source>
        <dbReference type="ARBA" id="ARBA00031445"/>
    </source>
</evidence>
<evidence type="ECO:0000313" key="12">
    <source>
        <dbReference type="Proteomes" id="UP000557872"/>
    </source>
</evidence>
<keyword evidence="9" id="KW-0812">Transmembrane</keyword>
<gene>
    <name evidence="11" type="ORF">HW115_14880</name>
</gene>